<dbReference type="AlphaFoldDB" id="G0UBX8"/>
<reference evidence="1" key="1">
    <citation type="journal article" date="2012" name="Proc. Natl. Acad. Sci. U.S.A.">
        <title>Antigenic diversity is generated by distinct evolutionary mechanisms in African trypanosome species.</title>
        <authorList>
            <person name="Jackson A.P."/>
            <person name="Berry A."/>
            <person name="Aslett M."/>
            <person name="Allison H.C."/>
            <person name="Burton P."/>
            <person name="Vavrova-Anderson J."/>
            <person name="Brown R."/>
            <person name="Browne H."/>
            <person name="Corton N."/>
            <person name="Hauser H."/>
            <person name="Gamble J."/>
            <person name="Gilderthorp R."/>
            <person name="Marcello L."/>
            <person name="McQuillan J."/>
            <person name="Otto T.D."/>
            <person name="Quail M.A."/>
            <person name="Sanders M.J."/>
            <person name="van Tonder A."/>
            <person name="Ginger M.L."/>
            <person name="Field M.C."/>
            <person name="Barry J.D."/>
            <person name="Hertz-Fowler C."/>
            <person name="Berriman M."/>
        </authorList>
    </citation>
    <scope>NUCLEOTIDE SEQUENCE</scope>
    <source>
        <strain evidence="1">Y486</strain>
    </source>
</reference>
<sequence length="100" mass="10585">MLTNDPPAPAAVNRSVRSTLLTTALSPRYSVSFLFFSFSHFPGWASARAGLLACGGNSFSSGGCLKDATAGRSPVRHAIAVRRPTEKNVPHAHSLYVTTP</sequence>
<protein>
    <submittedName>
        <fullName evidence="1">Uncharacterized protein</fullName>
    </submittedName>
</protein>
<name>G0UBX8_TRYVY</name>
<organism evidence="1">
    <name type="scientific">Trypanosoma vivax (strain Y486)</name>
    <dbReference type="NCBI Taxonomy" id="1055687"/>
    <lineage>
        <taxon>Eukaryota</taxon>
        <taxon>Discoba</taxon>
        <taxon>Euglenozoa</taxon>
        <taxon>Kinetoplastea</taxon>
        <taxon>Metakinetoplastina</taxon>
        <taxon>Trypanosomatida</taxon>
        <taxon>Trypanosomatidae</taxon>
        <taxon>Trypanosoma</taxon>
        <taxon>Duttonella</taxon>
    </lineage>
</organism>
<dbReference type="VEuPathDB" id="TriTrypDB:TvY486_1108100"/>
<dbReference type="EMBL" id="HE573027">
    <property type="protein sequence ID" value="CCC53326.1"/>
    <property type="molecule type" value="Genomic_DNA"/>
</dbReference>
<evidence type="ECO:0000313" key="1">
    <source>
        <dbReference type="EMBL" id="CCC53326.1"/>
    </source>
</evidence>
<accession>G0UBX8</accession>
<gene>
    <name evidence="1" type="ORF">TVY486_1108100</name>
</gene>
<proteinExistence type="predicted"/>